<protein>
    <submittedName>
        <fullName evidence="2">Uncharacterized protein</fullName>
    </submittedName>
</protein>
<evidence type="ECO:0000313" key="3">
    <source>
        <dbReference type="Proteomes" id="UP000041254"/>
    </source>
</evidence>
<dbReference type="InParanoid" id="A0A0G4E853"/>
<reference evidence="2 3" key="1">
    <citation type="submission" date="2014-11" db="EMBL/GenBank/DDBJ databases">
        <authorList>
            <person name="Zhu J."/>
            <person name="Qi W."/>
            <person name="Song R."/>
        </authorList>
    </citation>
    <scope>NUCLEOTIDE SEQUENCE [LARGE SCALE GENOMIC DNA]</scope>
</reference>
<feature type="compositionally biased region" description="Basic and acidic residues" evidence="1">
    <location>
        <begin position="8"/>
        <end position="17"/>
    </location>
</feature>
<organism evidence="2 3">
    <name type="scientific">Vitrella brassicaformis (strain CCMP3155)</name>
    <dbReference type="NCBI Taxonomy" id="1169540"/>
    <lineage>
        <taxon>Eukaryota</taxon>
        <taxon>Sar</taxon>
        <taxon>Alveolata</taxon>
        <taxon>Colpodellida</taxon>
        <taxon>Vitrellaceae</taxon>
        <taxon>Vitrella</taxon>
    </lineage>
</organism>
<feature type="region of interest" description="Disordered" evidence="1">
    <location>
        <begin position="1"/>
        <end position="25"/>
    </location>
</feature>
<keyword evidence="3" id="KW-1185">Reference proteome</keyword>
<evidence type="ECO:0000313" key="2">
    <source>
        <dbReference type="EMBL" id="CEL91634.1"/>
    </source>
</evidence>
<gene>
    <name evidence="2" type="ORF">Vbra_10794</name>
</gene>
<dbReference type="EMBL" id="CDMY01000007">
    <property type="protein sequence ID" value="CEL91634.1"/>
    <property type="molecule type" value="Genomic_DNA"/>
</dbReference>
<name>A0A0G4E853_VITBC</name>
<proteinExistence type="predicted"/>
<sequence length="228" mass="25747">MRLSPYERGGRGRERARGRAGGKYTPKRYPFDRIESFDRDGHWRRYDRDRERARLANHFTVDFDRTTHLAEEELTTGGQKGCWRYKNTECSRSRSRKWATRFPSPLHRRASATDLRLPMNARRGSTVAATCIRGAITRRPDDAAPSGTAATVQLAKDTVTGWHAEGGVLASFDEVREEKFEVVDCRNTEGWLAVSSPSICAEQDPQCRGAEHGGSEEDSKEGKNRDTA</sequence>
<feature type="region of interest" description="Disordered" evidence="1">
    <location>
        <begin position="201"/>
        <end position="228"/>
    </location>
</feature>
<accession>A0A0G4E853</accession>
<dbReference type="VEuPathDB" id="CryptoDB:Vbra_10794"/>
<dbReference type="AlphaFoldDB" id="A0A0G4E853"/>
<evidence type="ECO:0000256" key="1">
    <source>
        <dbReference type="SAM" id="MobiDB-lite"/>
    </source>
</evidence>
<dbReference type="Proteomes" id="UP000041254">
    <property type="component" value="Unassembled WGS sequence"/>
</dbReference>
<feature type="compositionally biased region" description="Basic and acidic residues" evidence="1">
    <location>
        <begin position="209"/>
        <end position="228"/>
    </location>
</feature>